<gene>
    <name evidence="9" type="primary">cobD</name>
    <name evidence="10" type="ORF">DI392_16405</name>
</gene>
<comment type="caution">
    <text evidence="10">The sequence shown here is derived from an EMBL/GenBank/DDBJ whole genome shotgun (WGS) entry which is preliminary data.</text>
</comment>
<keyword evidence="5 9" id="KW-0169">Cobalamin biosynthesis</keyword>
<evidence type="ECO:0000256" key="2">
    <source>
        <dbReference type="ARBA" id="ARBA00004953"/>
    </source>
</evidence>
<dbReference type="PANTHER" id="PTHR34308:SF1">
    <property type="entry name" value="COBALAMIN BIOSYNTHESIS PROTEIN CBIB"/>
    <property type="match status" value="1"/>
</dbReference>
<keyword evidence="4 9" id="KW-1003">Cell membrane</keyword>
<dbReference type="HAMAP" id="MF_00024">
    <property type="entry name" value="CobD_CbiB"/>
    <property type="match status" value="1"/>
</dbReference>
<organism evidence="10 11">
    <name type="scientific">Vibrio albus</name>
    <dbReference type="NCBI Taxonomy" id="2200953"/>
    <lineage>
        <taxon>Bacteria</taxon>
        <taxon>Pseudomonadati</taxon>
        <taxon>Pseudomonadota</taxon>
        <taxon>Gammaproteobacteria</taxon>
        <taxon>Vibrionales</taxon>
        <taxon>Vibrionaceae</taxon>
        <taxon>Vibrio</taxon>
    </lineage>
</organism>
<accession>A0A2U3B6L1</accession>
<keyword evidence="7 9" id="KW-1133">Transmembrane helix</keyword>
<dbReference type="GO" id="GO:0009236">
    <property type="term" value="P:cobalamin biosynthetic process"/>
    <property type="evidence" value="ECO:0007669"/>
    <property type="project" value="UniProtKB-UniRule"/>
</dbReference>
<comment type="pathway">
    <text evidence="2 9">Cofactor biosynthesis; adenosylcobalamin biosynthesis.</text>
</comment>
<comment type="subcellular location">
    <subcellularLocation>
        <location evidence="1 9">Cell membrane</location>
        <topology evidence="1 9">Multi-pass membrane protein</topology>
    </subcellularLocation>
</comment>
<dbReference type="NCBIfam" id="TIGR00380">
    <property type="entry name" value="cobal_cbiB"/>
    <property type="match status" value="1"/>
</dbReference>
<dbReference type="GO" id="GO:0005886">
    <property type="term" value="C:plasma membrane"/>
    <property type="evidence" value="ECO:0007669"/>
    <property type="project" value="UniProtKB-SubCell"/>
</dbReference>
<evidence type="ECO:0000256" key="3">
    <source>
        <dbReference type="ARBA" id="ARBA00006263"/>
    </source>
</evidence>
<comment type="similarity">
    <text evidence="3 9">Belongs to the CobD/CbiB family.</text>
</comment>
<proteinExistence type="inferred from homology"/>
<dbReference type="UniPathway" id="UPA00148"/>
<evidence type="ECO:0000256" key="5">
    <source>
        <dbReference type="ARBA" id="ARBA00022573"/>
    </source>
</evidence>
<feature type="transmembrane region" description="Helical" evidence="9">
    <location>
        <begin position="48"/>
        <end position="73"/>
    </location>
</feature>
<dbReference type="OrthoDB" id="9811967at2"/>
<evidence type="ECO:0000256" key="1">
    <source>
        <dbReference type="ARBA" id="ARBA00004651"/>
    </source>
</evidence>
<evidence type="ECO:0000313" key="11">
    <source>
        <dbReference type="Proteomes" id="UP000245362"/>
    </source>
</evidence>
<dbReference type="PANTHER" id="PTHR34308">
    <property type="entry name" value="COBALAMIN BIOSYNTHESIS PROTEIN CBIB"/>
    <property type="match status" value="1"/>
</dbReference>
<keyword evidence="6 9" id="KW-0812">Transmembrane</keyword>
<evidence type="ECO:0000256" key="8">
    <source>
        <dbReference type="ARBA" id="ARBA00023136"/>
    </source>
</evidence>
<dbReference type="GO" id="GO:0048472">
    <property type="term" value="F:threonine-phosphate decarboxylase activity"/>
    <property type="evidence" value="ECO:0007669"/>
    <property type="project" value="InterPro"/>
</dbReference>
<evidence type="ECO:0000313" key="10">
    <source>
        <dbReference type="EMBL" id="PWI32355.1"/>
    </source>
</evidence>
<evidence type="ECO:0000256" key="4">
    <source>
        <dbReference type="ARBA" id="ARBA00022475"/>
    </source>
</evidence>
<keyword evidence="8 9" id="KW-0472">Membrane</keyword>
<dbReference type="AlphaFoldDB" id="A0A2U3B6L1"/>
<reference evidence="10 11" key="1">
    <citation type="submission" date="2018-05" db="EMBL/GenBank/DDBJ databases">
        <title>Vibrio limimaris sp. nov., isolated from marine sediment.</title>
        <authorList>
            <person name="Li C.-M."/>
        </authorList>
    </citation>
    <scope>NUCLEOTIDE SEQUENCE [LARGE SCALE GENOMIC DNA]</scope>
    <source>
        <strain evidence="10 11">E4404</strain>
    </source>
</reference>
<evidence type="ECO:0000256" key="9">
    <source>
        <dbReference type="HAMAP-Rule" id="MF_00024"/>
    </source>
</evidence>
<sequence length="316" mass="34944">MSLLTYIAAFSLDLLIGDPPDWPHPIRWIGSVISRGEKQIRRWCNSRFSLYVSGGVLWLVIVGMTWVITWAAITSAFHIHWALGMAVQLWLATTVLATRCLKDCADAVLAPLRAGDISEARKQLSYIVGRDTSELDEQQITRATVETVAENTVDGVIAPLLYLFLGGVPLAMAYKAVNTLDSMVGYNNERYREVGYVSAKLDDLANYIPARLSLPLFALAALLSGKNSRSALIIGWRDRYQHKSPNSAWSEASIAGALGIRLGGPNQYFGERVEKPWIGDAIREIEPQDICFSTRLMYVSSTCALVIFVLGYVVTL</sequence>
<dbReference type="Proteomes" id="UP000245362">
    <property type="component" value="Unassembled WGS sequence"/>
</dbReference>
<keyword evidence="11" id="KW-1185">Reference proteome</keyword>
<evidence type="ECO:0000256" key="6">
    <source>
        <dbReference type="ARBA" id="ARBA00022692"/>
    </source>
</evidence>
<dbReference type="InterPro" id="IPR004485">
    <property type="entry name" value="Cobalamin_biosynth_CobD/CbiB"/>
</dbReference>
<feature type="transmembrane region" description="Helical" evidence="9">
    <location>
        <begin position="296"/>
        <end position="314"/>
    </location>
</feature>
<protein>
    <recommendedName>
        <fullName evidence="9">Cobalamin biosynthesis protein CobD</fullName>
    </recommendedName>
</protein>
<dbReference type="GO" id="GO:0015420">
    <property type="term" value="F:ABC-type vitamin B12 transporter activity"/>
    <property type="evidence" value="ECO:0007669"/>
    <property type="project" value="UniProtKB-UniRule"/>
</dbReference>
<evidence type="ECO:0000256" key="7">
    <source>
        <dbReference type="ARBA" id="ARBA00022989"/>
    </source>
</evidence>
<comment type="function">
    <text evidence="9">Converts cobyric acid to cobinamide by the addition of aminopropanol on the F carboxylic group.</text>
</comment>
<dbReference type="Pfam" id="PF03186">
    <property type="entry name" value="CobD_Cbib"/>
    <property type="match status" value="1"/>
</dbReference>
<comment type="caution">
    <text evidence="9">Lacks conserved residue(s) required for the propagation of feature annotation.</text>
</comment>
<dbReference type="EMBL" id="QFWT01000010">
    <property type="protein sequence ID" value="PWI32355.1"/>
    <property type="molecule type" value="Genomic_DNA"/>
</dbReference>
<name>A0A2U3B6L1_9VIBR</name>